<dbReference type="GeneID" id="41338264"/>
<evidence type="ECO:0000313" key="4">
    <source>
        <dbReference type="Proteomes" id="UP000315938"/>
    </source>
</evidence>
<dbReference type="Proteomes" id="UP000315938">
    <property type="component" value="Unassembled WGS sequence"/>
</dbReference>
<gene>
    <name evidence="3" type="ORF">FNV44_07015</name>
</gene>
<feature type="compositionally biased region" description="Acidic residues" evidence="1">
    <location>
        <begin position="194"/>
        <end position="217"/>
    </location>
</feature>
<comment type="caution">
    <text evidence="3">The sequence shown here is derived from an EMBL/GenBank/DDBJ whole genome shotgun (WGS) entry which is preliminary data.</text>
</comment>
<keyword evidence="2" id="KW-1133">Transmembrane helix</keyword>
<sequence length="225" mass="26141">MKMLPKDYAKAVGTPFRVEKYNDATLEMYYLNDRSDFHKFASRGRFSVWTSDGVNYRLFVEKGYYESVTDLYTNEVNTIWLDFTNTIYAQQRKMSRMYMMVSMIVLLIVLGASIGLQQIIPDQADNVFLAAMVVLFIGLFVSSNRQQKKLRTLVSDENKKATQLIKDTLGETRFQGILEGQEKYYEAYYKSDDEVTEEEASEEETPTQLEDSETENNSEEKTNKE</sequence>
<reference evidence="3 4" key="1">
    <citation type="submission" date="2019-07" db="EMBL/GenBank/DDBJ databases">
        <title>Genome sequence of Acholeplasma laidlawii strain with increased resistance to erythromycin.</title>
        <authorList>
            <person name="Medvedeva E.S."/>
            <person name="Baranova N.B."/>
            <person name="Siniagina M.N."/>
            <person name="Mouzykantov A."/>
            <person name="Chernova O.A."/>
            <person name="Chernov V.M."/>
        </authorList>
    </citation>
    <scope>NUCLEOTIDE SEQUENCE [LARGE SCALE GENOMIC DNA]</scope>
    <source>
        <strain evidence="3 4">PG8REry</strain>
    </source>
</reference>
<name>A0A553IGX0_ACHLA</name>
<keyword evidence="2" id="KW-0812">Transmembrane</keyword>
<feature type="transmembrane region" description="Helical" evidence="2">
    <location>
        <begin position="97"/>
        <end position="120"/>
    </location>
</feature>
<evidence type="ECO:0000313" key="3">
    <source>
        <dbReference type="EMBL" id="TRX99445.1"/>
    </source>
</evidence>
<organism evidence="3 4">
    <name type="scientific">Acholeplasma laidlawii</name>
    <dbReference type="NCBI Taxonomy" id="2148"/>
    <lineage>
        <taxon>Bacteria</taxon>
        <taxon>Bacillati</taxon>
        <taxon>Mycoplasmatota</taxon>
        <taxon>Mollicutes</taxon>
        <taxon>Acholeplasmatales</taxon>
        <taxon>Acholeplasmataceae</taxon>
        <taxon>Acholeplasma</taxon>
    </lineage>
</organism>
<proteinExistence type="predicted"/>
<accession>A0A553IGX0</accession>
<feature type="region of interest" description="Disordered" evidence="1">
    <location>
        <begin position="189"/>
        <end position="225"/>
    </location>
</feature>
<keyword evidence="2" id="KW-0472">Membrane</keyword>
<evidence type="ECO:0000256" key="2">
    <source>
        <dbReference type="SAM" id="Phobius"/>
    </source>
</evidence>
<dbReference type="AlphaFoldDB" id="A0A553IGX0"/>
<feature type="transmembrane region" description="Helical" evidence="2">
    <location>
        <begin position="126"/>
        <end position="143"/>
    </location>
</feature>
<evidence type="ECO:0000256" key="1">
    <source>
        <dbReference type="SAM" id="MobiDB-lite"/>
    </source>
</evidence>
<dbReference type="RefSeq" id="WP_012242033.1">
    <property type="nucleotide sequence ID" value="NZ_JACAOE010000002.1"/>
</dbReference>
<dbReference type="EMBL" id="VKID01000002">
    <property type="protein sequence ID" value="TRX99445.1"/>
    <property type="molecule type" value="Genomic_DNA"/>
</dbReference>
<protein>
    <submittedName>
        <fullName evidence="3">Uncharacterized protein</fullName>
    </submittedName>
</protein>
<dbReference type="OMA" id="RQFAVWT"/>